<keyword evidence="3" id="KW-0732">Signal</keyword>
<feature type="chain" id="PRO_5019032961" description="Leucine rich immune protein (Coil-less)" evidence="3">
    <location>
        <begin position="25"/>
        <end position="432"/>
    </location>
</feature>
<keyword evidence="2" id="KW-0677">Repeat</keyword>
<keyword evidence="5" id="KW-1185">Reference proteome</keyword>
<dbReference type="SMART" id="SM00369">
    <property type="entry name" value="LRR_TYP"/>
    <property type="match status" value="5"/>
</dbReference>
<dbReference type="Proteomes" id="UP000075903">
    <property type="component" value="Unassembled WGS sequence"/>
</dbReference>
<dbReference type="InterPro" id="IPR032675">
    <property type="entry name" value="LRR_dom_sf"/>
</dbReference>
<protein>
    <recommendedName>
        <fullName evidence="6">Leucine rich immune protein (Coil-less)</fullName>
    </recommendedName>
</protein>
<evidence type="ECO:0000313" key="5">
    <source>
        <dbReference type="Proteomes" id="UP000075903"/>
    </source>
</evidence>
<reference evidence="4" key="1">
    <citation type="submission" date="2020-05" db="UniProtKB">
        <authorList>
            <consortium name="EnsemblMetazoa"/>
        </authorList>
    </citation>
    <scope>IDENTIFICATION</scope>
    <source>
        <strain evidence="4">MAF</strain>
    </source>
</reference>
<evidence type="ECO:0000313" key="4">
    <source>
        <dbReference type="EnsemblMetazoa" id="AMEM002841-PA"/>
    </source>
</evidence>
<dbReference type="PANTHER" id="PTHR45712:SF22">
    <property type="entry name" value="INSULIN-LIKE GROWTH FACTOR-BINDING PROTEIN COMPLEX ACID LABILE SUBUNIT"/>
    <property type="match status" value="1"/>
</dbReference>
<accession>A0A182USG0</accession>
<dbReference type="SMART" id="SM00364">
    <property type="entry name" value="LRR_BAC"/>
    <property type="match status" value="4"/>
</dbReference>
<dbReference type="GeneID" id="121594212"/>
<dbReference type="RefSeq" id="XP_041773199.1">
    <property type="nucleotide sequence ID" value="XM_041917265.1"/>
</dbReference>
<keyword evidence="1" id="KW-0433">Leucine-rich repeat</keyword>
<dbReference type="VEuPathDB" id="VectorBase:AMEM002841"/>
<dbReference type="EnsemblMetazoa" id="AMEM002841-RA">
    <property type="protein sequence ID" value="AMEM002841-PA"/>
    <property type="gene ID" value="AMEM002841"/>
</dbReference>
<proteinExistence type="predicted"/>
<dbReference type="AlphaFoldDB" id="A0A182USG0"/>
<dbReference type="VEuPathDB" id="VectorBase:AMEM21_010524"/>
<organism evidence="4 5">
    <name type="scientific">Anopheles merus</name>
    <name type="common">Mosquito</name>
    <dbReference type="NCBI Taxonomy" id="30066"/>
    <lineage>
        <taxon>Eukaryota</taxon>
        <taxon>Metazoa</taxon>
        <taxon>Ecdysozoa</taxon>
        <taxon>Arthropoda</taxon>
        <taxon>Hexapoda</taxon>
        <taxon>Insecta</taxon>
        <taxon>Pterygota</taxon>
        <taxon>Neoptera</taxon>
        <taxon>Endopterygota</taxon>
        <taxon>Diptera</taxon>
        <taxon>Nematocera</taxon>
        <taxon>Culicoidea</taxon>
        <taxon>Culicidae</taxon>
        <taxon>Anophelinae</taxon>
        <taxon>Anopheles</taxon>
    </lineage>
</organism>
<dbReference type="PANTHER" id="PTHR45712">
    <property type="entry name" value="AGAP008170-PA"/>
    <property type="match status" value="1"/>
</dbReference>
<dbReference type="Pfam" id="PF00560">
    <property type="entry name" value="LRR_1"/>
    <property type="match status" value="1"/>
</dbReference>
<dbReference type="RefSeq" id="XP_041773200.1">
    <property type="nucleotide sequence ID" value="XM_041917266.1"/>
</dbReference>
<sequence>MENIHKVLLVLIVVILGASHRNGALCNRTKQRVTVLVSVEEEMDQAFFAHMPPTSLDVHVWHTESKRLEVTTDNPLQALSLMEAPKLQHLILHPNAHLRQLIVRHCPLDGVAEQFRNLRELRILKIEQCRLTGTFDLGVLLALHNLTSVSLEANHITEASLLVDETVAEPEQPSKLARLDLSSNQIEYFHLDAVRLFPALEELSLGRNKLATFAGGSSTFLPALVMLDVRENLLTELDLSSCNCSSLLYLYAIGNRLTSFPVFSDSTVNIKVLDLSNNQLTVPDAQQLQKQQRLTSLLLSQNAFCSFTTATETELPSLARLELYDNQLESLDLRGWKLPALTQLRVSQNPLKSIPDDLVARYPNLTKLTCFCPDVDCTWIQRNAANVRSGNFEMSVAWNGPKSVGKGYRCVTVPYVGCVRCPFKRTAESELE</sequence>
<evidence type="ECO:0000256" key="3">
    <source>
        <dbReference type="SAM" id="SignalP"/>
    </source>
</evidence>
<dbReference type="Gene3D" id="3.80.10.10">
    <property type="entry name" value="Ribonuclease Inhibitor"/>
    <property type="match status" value="3"/>
</dbReference>
<dbReference type="InterPro" id="IPR001611">
    <property type="entry name" value="Leu-rich_rpt"/>
</dbReference>
<evidence type="ECO:0000256" key="1">
    <source>
        <dbReference type="ARBA" id="ARBA00022614"/>
    </source>
</evidence>
<dbReference type="InterPro" id="IPR003591">
    <property type="entry name" value="Leu-rich_rpt_typical-subtyp"/>
</dbReference>
<feature type="signal peptide" evidence="3">
    <location>
        <begin position="1"/>
        <end position="24"/>
    </location>
</feature>
<dbReference type="SUPFAM" id="SSF52058">
    <property type="entry name" value="L domain-like"/>
    <property type="match status" value="1"/>
</dbReference>
<dbReference type="GO" id="GO:0005615">
    <property type="term" value="C:extracellular space"/>
    <property type="evidence" value="ECO:0007669"/>
    <property type="project" value="TreeGrafter"/>
</dbReference>
<evidence type="ECO:0000256" key="2">
    <source>
        <dbReference type="ARBA" id="ARBA00022737"/>
    </source>
</evidence>
<dbReference type="STRING" id="30066.A0A182USG0"/>
<dbReference type="InterPro" id="IPR050333">
    <property type="entry name" value="SLRP"/>
</dbReference>
<name>A0A182USG0_ANOME</name>
<evidence type="ECO:0008006" key="6">
    <source>
        <dbReference type="Google" id="ProtNLM"/>
    </source>
</evidence>